<dbReference type="RefSeq" id="WP_418157932.1">
    <property type="nucleotide sequence ID" value="NZ_JBBLZC010000002.1"/>
</dbReference>
<gene>
    <name evidence="2" type="ORF">U1T56_02855</name>
</gene>
<evidence type="ECO:0000256" key="1">
    <source>
        <dbReference type="SAM" id="Phobius"/>
    </source>
</evidence>
<protein>
    <submittedName>
        <fullName evidence="2">DUF3422 domain-containing protein</fullName>
    </submittedName>
</protein>
<feature type="transmembrane region" description="Helical" evidence="1">
    <location>
        <begin position="395"/>
        <end position="416"/>
    </location>
</feature>
<sequence>MPLEHHPQRAYLHEEIHSRPQPEIAVPAAVSFLLLLAGEAEVDRAREALADLCRRYGAAPPHGERYFAAQLGELEVRWEQHTEFFTLTFVRTLVDPAQPFAETAIELVPKDWLDALPGQVLTAAHIALVPDVGTWRPADIAVLFEGQRVSASRVSGGAAAIWTAFRPHGDGFVRYLLAGREISRARAGRLVQRIVETESYRMMALLGLPVARRNSLELRRMEERLAEQVARIGAVRDLAGEKALLDELFALAAAAERMVAETEYRFRATAAYGQLVADRFRELKAERLDDYQPLAEFLERRFEPALRTCRSIQERQVALEERIARTANLARTRVFVELERQNQELLASMDRRARLQLRLQETVEGLSVAAISYYFVGLLAYALKPPMKELGLSLGGSELVIAALTPFVVLAVWWGMRQTRKRLHDRES</sequence>
<dbReference type="EMBL" id="JBBLZC010000002">
    <property type="protein sequence ID" value="MEK0082077.1"/>
    <property type="molecule type" value="Genomic_DNA"/>
</dbReference>
<keyword evidence="1" id="KW-0472">Membrane</keyword>
<keyword evidence="1" id="KW-1133">Transmembrane helix</keyword>
<name>A0ABU8XLM5_9PROT</name>
<dbReference type="Proteomes" id="UP001375743">
    <property type="component" value="Unassembled WGS sequence"/>
</dbReference>
<keyword evidence="3" id="KW-1185">Reference proteome</keyword>
<proteinExistence type="predicted"/>
<accession>A0ABU8XLM5</accession>
<comment type="caution">
    <text evidence="2">The sequence shown here is derived from an EMBL/GenBank/DDBJ whole genome shotgun (WGS) entry which is preliminary data.</text>
</comment>
<evidence type="ECO:0000313" key="3">
    <source>
        <dbReference type="Proteomes" id="UP001375743"/>
    </source>
</evidence>
<evidence type="ECO:0000313" key="2">
    <source>
        <dbReference type="EMBL" id="MEK0082077.1"/>
    </source>
</evidence>
<reference evidence="2 3" key="1">
    <citation type="submission" date="2024-01" db="EMBL/GenBank/DDBJ databases">
        <title>Multi-omics insights into the function and evolution of sodium benzoate biodegradation pathways in Benzoatithermus flavus gen. nov., sp. nov. from hot spring.</title>
        <authorList>
            <person name="Hu C.-J."/>
            <person name="Li W.-J."/>
        </authorList>
    </citation>
    <scope>NUCLEOTIDE SEQUENCE [LARGE SCALE GENOMIC DNA]</scope>
    <source>
        <strain evidence="2 3">SYSU G07066</strain>
    </source>
</reference>
<dbReference type="Pfam" id="PF11902">
    <property type="entry name" value="DUF3422"/>
    <property type="match status" value="1"/>
</dbReference>
<organism evidence="2 3">
    <name type="scientific">Benzoatithermus flavus</name>
    <dbReference type="NCBI Taxonomy" id="3108223"/>
    <lineage>
        <taxon>Bacteria</taxon>
        <taxon>Pseudomonadati</taxon>
        <taxon>Pseudomonadota</taxon>
        <taxon>Alphaproteobacteria</taxon>
        <taxon>Geminicoccales</taxon>
        <taxon>Geminicoccaceae</taxon>
        <taxon>Benzoatithermus</taxon>
    </lineage>
</organism>
<dbReference type="InterPro" id="IPR021830">
    <property type="entry name" value="DUF3422"/>
</dbReference>
<keyword evidence="1" id="KW-0812">Transmembrane</keyword>